<name>A0ABX6SJE1_9PSED</name>
<sequence length="144" mass="16142">MTDIGETPLGFLKHSQEFFAAADLVLSKTEEVSLPAYFLLGRSIELSLKAFLLHCGKPITELRKPNKFGHNLEALLDASVEHGIEEHISIAPVEIGVIRLLSYDYADKRFEYRITGGTYHLPLIDVTWHICRTLAFDLESVLGS</sequence>
<protein>
    <recommendedName>
        <fullName evidence="3">HEPN domain-containing protein</fullName>
    </recommendedName>
</protein>
<keyword evidence="2" id="KW-1185">Reference proteome</keyword>
<accession>A0ABX6SJE1</accession>
<dbReference type="Proteomes" id="UP000515254">
    <property type="component" value="Chromosome"/>
</dbReference>
<dbReference type="RefSeq" id="WP_179543797.1">
    <property type="nucleotide sequence ID" value="NZ_CP060009.1"/>
</dbReference>
<evidence type="ECO:0000313" key="1">
    <source>
        <dbReference type="EMBL" id="QNH01929.1"/>
    </source>
</evidence>
<proteinExistence type="predicted"/>
<dbReference type="EMBL" id="CP060009">
    <property type="protein sequence ID" value="QNH01929.1"/>
    <property type="molecule type" value="Genomic_DNA"/>
</dbReference>
<reference evidence="1 2" key="1">
    <citation type="journal article" date="2020" name="Microbiol. Resour. Announc.">
        <title>Complete genome sequences of four natural Pseudomonas isolates that catabolize a wide range of aromatic compounds relevant to lignin valorization.</title>
        <authorList>
            <person name="Hatmaker E.A."/>
            <person name="Presley G."/>
            <person name="Cannon O."/>
            <person name="Guss A.M."/>
            <person name="Elkins J.G."/>
        </authorList>
    </citation>
    <scope>NUCLEOTIDE SEQUENCE [LARGE SCALE GENOMIC DNA]</scope>
    <source>
        <strain evidence="1 2">B10D7D</strain>
    </source>
</reference>
<gene>
    <name evidence="1" type="ORF">HNQ25_04105</name>
</gene>
<evidence type="ECO:0000313" key="2">
    <source>
        <dbReference type="Proteomes" id="UP000515254"/>
    </source>
</evidence>
<organism evidence="1 2">
    <name type="scientific">Pseudomonas sediminis</name>
    <dbReference type="NCBI Taxonomy" id="1691904"/>
    <lineage>
        <taxon>Bacteria</taxon>
        <taxon>Pseudomonadati</taxon>
        <taxon>Pseudomonadota</taxon>
        <taxon>Gammaproteobacteria</taxon>
        <taxon>Pseudomonadales</taxon>
        <taxon>Pseudomonadaceae</taxon>
        <taxon>Pseudomonas</taxon>
    </lineage>
</organism>
<evidence type="ECO:0008006" key="3">
    <source>
        <dbReference type="Google" id="ProtNLM"/>
    </source>
</evidence>